<comment type="caution">
    <text evidence="2">The sequence shown here is derived from an EMBL/GenBank/DDBJ whole genome shotgun (WGS) entry which is preliminary data.</text>
</comment>
<name>A0AAV5BZ31_ELECO</name>
<reference evidence="2" key="1">
    <citation type="journal article" date="2018" name="DNA Res.">
        <title>Multiple hybrid de novo genome assembly of finger millet, an orphan allotetraploid crop.</title>
        <authorList>
            <person name="Hatakeyama M."/>
            <person name="Aluri S."/>
            <person name="Balachadran M.T."/>
            <person name="Sivarajan S.R."/>
            <person name="Patrignani A."/>
            <person name="Gruter S."/>
            <person name="Poveda L."/>
            <person name="Shimizu-Inatsugi R."/>
            <person name="Baeten J."/>
            <person name="Francoijs K.J."/>
            <person name="Nataraja K.N."/>
            <person name="Reddy Y.A.N."/>
            <person name="Phadnis S."/>
            <person name="Ravikumar R.L."/>
            <person name="Schlapbach R."/>
            <person name="Sreeman S.M."/>
            <person name="Shimizu K.K."/>
        </authorList>
    </citation>
    <scope>NUCLEOTIDE SEQUENCE</scope>
</reference>
<feature type="region of interest" description="Disordered" evidence="1">
    <location>
        <begin position="75"/>
        <end position="109"/>
    </location>
</feature>
<dbReference type="EMBL" id="BQKI01000003">
    <property type="protein sequence ID" value="GJM91633.1"/>
    <property type="molecule type" value="Genomic_DNA"/>
</dbReference>
<sequence>MLGRRSWGRWAQWKTEARTTSHGRHGASRLPHPVELAPAVLGPLATCSAGSALRRAATDVIAPLAPVHPDAQQWWGVTLPTTERVRPRGSGPRPPPHPWSHGQPEPQRA</sequence>
<evidence type="ECO:0000313" key="2">
    <source>
        <dbReference type="EMBL" id="GJM91633.1"/>
    </source>
</evidence>
<dbReference type="AlphaFoldDB" id="A0AAV5BZ31"/>
<feature type="compositionally biased region" description="Low complexity" evidence="1">
    <location>
        <begin position="99"/>
        <end position="109"/>
    </location>
</feature>
<feature type="region of interest" description="Disordered" evidence="1">
    <location>
        <begin position="1"/>
        <end position="30"/>
    </location>
</feature>
<evidence type="ECO:0000256" key="1">
    <source>
        <dbReference type="SAM" id="MobiDB-lite"/>
    </source>
</evidence>
<keyword evidence="3" id="KW-1185">Reference proteome</keyword>
<evidence type="ECO:0000313" key="3">
    <source>
        <dbReference type="Proteomes" id="UP001054889"/>
    </source>
</evidence>
<dbReference type="Proteomes" id="UP001054889">
    <property type="component" value="Unassembled WGS sequence"/>
</dbReference>
<proteinExistence type="predicted"/>
<reference evidence="2" key="2">
    <citation type="submission" date="2021-12" db="EMBL/GenBank/DDBJ databases">
        <title>Resequencing data analysis of finger millet.</title>
        <authorList>
            <person name="Hatakeyama M."/>
            <person name="Aluri S."/>
            <person name="Balachadran M.T."/>
            <person name="Sivarajan S.R."/>
            <person name="Poveda L."/>
            <person name="Shimizu-Inatsugi R."/>
            <person name="Schlapbach R."/>
            <person name="Sreeman S.M."/>
            <person name="Shimizu K.K."/>
        </authorList>
    </citation>
    <scope>NUCLEOTIDE SEQUENCE</scope>
</reference>
<accession>A0AAV5BZ31</accession>
<protein>
    <submittedName>
        <fullName evidence="2">Uncharacterized protein</fullName>
    </submittedName>
</protein>
<organism evidence="2 3">
    <name type="scientific">Eleusine coracana subsp. coracana</name>
    <dbReference type="NCBI Taxonomy" id="191504"/>
    <lineage>
        <taxon>Eukaryota</taxon>
        <taxon>Viridiplantae</taxon>
        <taxon>Streptophyta</taxon>
        <taxon>Embryophyta</taxon>
        <taxon>Tracheophyta</taxon>
        <taxon>Spermatophyta</taxon>
        <taxon>Magnoliopsida</taxon>
        <taxon>Liliopsida</taxon>
        <taxon>Poales</taxon>
        <taxon>Poaceae</taxon>
        <taxon>PACMAD clade</taxon>
        <taxon>Chloridoideae</taxon>
        <taxon>Cynodonteae</taxon>
        <taxon>Eleusininae</taxon>
        <taxon>Eleusine</taxon>
    </lineage>
</organism>
<gene>
    <name evidence="2" type="primary">ga08029</name>
    <name evidence="2" type="ORF">PR202_ga08029</name>
</gene>